<comment type="caution">
    <text evidence="1">The sequence shown here is derived from an EMBL/GenBank/DDBJ whole genome shotgun (WGS) entry which is preliminary data.</text>
</comment>
<sequence>MMKGAIALRLASDNSEQTLNNETATSDDPMWYKHKLKKGATVLTLASMTPRESSEDTENLLRYYLNIIQPVEFSRQLRTNSQQ</sequence>
<evidence type="ECO:0000313" key="2">
    <source>
        <dbReference type="Proteomes" id="UP001516400"/>
    </source>
</evidence>
<organism evidence="1 2">
    <name type="scientific">Cryptolaemus montrouzieri</name>
    <dbReference type="NCBI Taxonomy" id="559131"/>
    <lineage>
        <taxon>Eukaryota</taxon>
        <taxon>Metazoa</taxon>
        <taxon>Ecdysozoa</taxon>
        <taxon>Arthropoda</taxon>
        <taxon>Hexapoda</taxon>
        <taxon>Insecta</taxon>
        <taxon>Pterygota</taxon>
        <taxon>Neoptera</taxon>
        <taxon>Endopterygota</taxon>
        <taxon>Coleoptera</taxon>
        <taxon>Polyphaga</taxon>
        <taxon>Cucujiformia</taxon>
        <taxon>Coccinelloidea</taxon>
        <taxon>Coccinellidae</taxon>
        <taxon>Scymninae</taxon>
        <taxon>Scymnini</taxon>
        <taxon>Cryptolaemus</taxon>
    </lineage>
</organism>
<protein>
    <submittedName>
        <fullName evidence="1">Uncharacterized protein</fullName>
    </submittedName>
</protein>
<gene>
    <name evidence="1" type="ORF">HHI36_015932</name>
</gene>
<dbReference type="AlphaFoldDB" id="A0ABD2N754"/>
<reference evidence="1 2" key="1">
    <citation type="journal article" date="2021" name="BMC Biol.">
        <title>Horizontally acquired antibacterial genes associated with adaptive radiation of ladybird beetles.</title>
        <authorList>
            <person name="Li H.S."/>
            <person name="Tang X.F."/>
            <person name="Huang Y.H."/>
            <person name="Xu Z.Y."/>
            <person name="Chen M.L."/>
            <person name="Du X.Y."/>
            <person name="Qiu B.Y."/>
            <person name="Chen P.T."/>
            <person name="Zhang W."/>
            <person name="Slipinski A."/>
            <person name="Escalona H.E."/>
            <person name="Waterhouse R.M."/>
            <person name="Zwick A."/>
            <person name="Pang H."/>
        </authorList>
    </citation>
    <scope>NUCLEOTIDE SEQUENCE [LARGE SCALE GENOMIC DNA]</scope>
    <source>
        <strain evidence="1">SYSU2018</strain>
    </source>
</reference>
<proteinExistence type="predicted"/>
<evidence type="ECO:0000313" key="1">
    <source>
        <dbReference type="EMBL" id="KAL3274551.1"/>
    </source>
</evidence>
<keyword evidence="2" id="KW-1185">Reference proteome</keyword>
<dbReference type="Proteomes" id="UP001516400">
    <property type="component" value="Unassembled WGS sequence"/>
</dbReference>
<dbReference type="EMBL" id="JABFTP020000062">
    <property type="protein sequence ID" value="KAL3274551.1"/>
    <property type="molecule type" value="Genomic_DNA"/>
</dbReference>
<name>A0ABD2N754_9CUCU</name>
<accession>A0ABD2N754</accession>